<keyword evidence="2" id="KW-0175">Coiled coil</keyword>
<keyword evidence="4" id="KW-0418">Kinase</keyword>
<feature type="region of interest" description="Disordered" evidence="3">
    <location>
        <begin position="220"/>
        <end position="250"/>
    </location>
</feature>
<dbReference type="PANTHER" id="PTHR12353:SF1">
    <property type="entry name" value="DISKS LARGE-ASSOCIATED PROTEIN 5"/>
    <property type="match status" value="1"/>
</dbReference>
<feature type="region of interest" description="Disordered" evidence="3">
    <location>
        <begin position="124"/>
        <end position="155"/>
    </location>
</feature>
<reference evidence="4" key="2">
    <citation type="journal article" date="2023" name="BMC Genomics">
        <title>Pest status, molecular evolution, and epigenetic factors derived from the genome assembly of Frankliniella fusca, a thysanopteran phytovirus vector.</title>
        <authorList>
            <person name="Catto M.A."/>
            <person name="Labadie P.E."/>
            <person name="Jacobson A.L."/>
            <person name="Kennedy G.G."/>
            <person name="Srinivasan R."/>
            <person name="Hunt B.G."/>
        </authorList>
    </citation>
    <scope>NUCLEOTIDE SEQUENCE</scope>
    <source>
        <strain evidence="4">PL_HMW_Pooled</strain>
    </source>
</reference>
<comment type="similarity">
    <text evidence="1">Belongs to the SAPAP family.</text>
</comment>
<comment type="caution">
    <text evidence="4">The sequence shown here is derived from an EMBL/GenBank/DDBJ whole genome shotgun (WGS) entry which is preliminary data.</text>
</comment>
<dbReference type="PANTHER" id="PTHR12353">
    <property type="entry name" value="DISKS LARGE-ASSOCIATED PROTEIN DAP SAP90/PSD-95-ASSOCIATED PROTEIN"/>
    <property type="match status" value="1"/>
</dbReference>
<dbReference type="GO" id="GO:0016301">
    <property type="term" value="F:kinase activity"/>
    <property type="evidence" value="ECO:0007669"/>
    <property type="project" value="UniProtKB-KW"/>
</dbReference>
<keyword evidence="4" id="KW-0808">Transferase</keyword>
<dbReference type="InterPro" id="IPR005026">
    <property type="entry name" value="SAPAP"/>
</dbReference>
<feature type="region of interest" description="Disordered" evidence="3">
    <location>
        <begin position="442"/>
        <end position="485"/>
    </location>
</feature>
<feature type="compositionally biased region" description="Basic and acidic residues" evidence="3">
    <location>
        <begin position="15"/>
        <end position="48"/>
    </location>
</feature>
<feature type="region of interest" description="Disordered" evidence="3">
    <location>
        <begin position="888"/>
        <end position="936"/>
    </location>
</feature>
<dbReference type="Proteomes" id="UP001219518">
    <property type="component" value="Unassembled WGS sequence"/>
</dbReference>
<feature type="compositionally biased region" description="Basic and acidic residues" evidence="3">
    <location>
        <begin position="298"/>
        <end position="313"/>
    </location>
</feature>
<dbReference type="GO" id="GO:0023052">
    <property type="term" value="P:signaling"/>
    <property type="evidence" value="ECO:0007669"/>
    <property type="project" value="InterPro"/>
</dbReference>
<dbReference type="EMBL" id="JAHWGI010000011">
    <property type="protein sequence ID" value="KAK3907607.1"/>
    <property type="molecule type" value="Genomic_DNA"/>
</dbReference>
<name>A0AAE1GRH0_9NEOP</name>
<protein>
    <submittedName>
        <fullName evidence="4">Guanylate kinase-associated protein mars</fullName>
    </submittedName>
</protein>
<evidence type="ECO:0000256" key="3">
    <source>
        <dbReference type="SAM" id="MobiDB-lite"/>
    </source>
</evidence>
<evidence type="ECO:0000313" key="5">
    <source>
        <dbReference type="Proteomes" id="UP001219518"/>
    </source>
</evidence>
<feature type="compositionally biased region" description="Low complexity" evidence="3">
    <location>
        <begin position="135"/>
        <end position="147"/>
    </location>
</feature>
<organism evidence="4 5">
    <name type="scientific">Frankliniella fusca</name>
    <dbReference type="NCBI Taxonomy" id="407009"/>
    <lineage>
        <taxon>Eukaryota</taxon>
        <taxon>Metazoa</taxon>
        <taxon>Ecdysozoa</taxon>
        <taxon>Arthropoda</taxon>
        <taxon>Hexapoda</taxon>
        <taxon>Insecta</taxon>
        <taxon>Pterygota</taxon>
        <taxon>Neoptera</taxon>
        <taxon>Paraneoptera</taxon>
        <taxon>Thysanoptera</taxon>
        <taxon>Terebrantia</taxon>
        <taxon>Thripoidea</taxon>
        <taxon>Thripidae</taxon>
        <taxon>Frankliniella</taxon>
    </lineage>
</organism>
<evidence type="ECO:0000256" key="1">
    <source>
        <dbReference type="ARBA" id="ARBA00008839"/>
    </source>
</evidence>
<feature type="compositionally biased region" description="Basic and acidic residues" evidence="3">
    <location>
        <begin position="466"/>
        <end position="477"/>
    </location>
</feature>
<feature type="coiled-coil region" evidence="2">
    <location>
        <begin position="703"/>
        <end position="734"/>
    </location>
</feature>
<gene>
    <name evidence="4" type="ORF">KUF71_003105</name>
</gene>
<sequence>MDNYRALYKAGKAQKLPDQKRQVAIREQKRRREDTFLGRRNFQKDDRPAPSSPAPRLQETRREKLLRWKAEKDKLLAQQKLAEKKRPPFKVGVAHHAIDPNKELTETIAKCATQKKIAKELRTTVTKSRKAPTDAASSLAALAAPAPERSTAFSGRVTRSRTAAAAVAAAVPNLLNAKAKIVKPSTQANLKKTQSISTRSVKAAAAPAAIVSISRTAIVSKKSPKTSKSGNKDHETSFAPQNHKFKAPASLTLPTTPLMLKRKAARVQEANWPHISGVSILHSSPDGPSPKVAKIVASDRRGRLSRAVKEKTPKALPQVSKLKDKTPKKSPKVSKSALKEKTPKTSLQVSNQKEKTHKKSPKVLTPAVREKTPKKSPNVPQFIEKVKTPRKLQVSESLIAETSESPNMSRSQRRSGAFVVTDLPVKTTSTTEVVKETFHVSDKAEETIKKKSKLSQGSARKSTGSKRRESTREKENMPADDSEIGTEEALSLSMPAIDEMDSVILSSRRMSIHEPSPEVHVSPENLSSGMVPAQFSPFITSARGKDKYSTQKRRSSLIPMVQELSPVELVKCRQIEHFRNLLERESSRLLTLSSVWEERQAEAPPVVEDKILGPVGQARLLVKDKFQQFRRLVDKFEAGDPEGNITADDLTGFWEMMLLTVENVDKRFQELEDLKENNWEEKEPEKPVKKTLPVAVCKTSKPRTQAQSRLKELIENARRKRQEAKQNKSANTSAVSTLSDSVATFDGGFFRVESPKKVLPTSEASTASRTSQVKHTTPYQLSRRSLLQQVLTHSAVRALQSPAASPLNKSLPLSPSPKVAVAQLRASQIGKRMSMESSNDVFNQSPASPVLKTEPTKSILKSAARRSLRINTPRNRVAFDVLNHSANSSLGSPTLHSPVGTPQSKTPLNKRMSTPGSRKRTSLIPRPITPKDRPSLMPVRESIIPTKPLPNGDLIDFDSPARLSFA</sequence>
<feature type="compositionally biased region" description="Polar residues" evidence="3">
    <location>
        <begin position="762"/>
        <end position="779"/>
    </location>
</feature>
<dbReference type="AlphaFoldDB" id="A0AAE1GRH0"/>
<feature type="region of interest" description="Disordered" evidence="3">
    <location>
        <begin position="1"/>
        <end position="63"/>
    </location>
</feature>
<keyword evidence="5" id="KW-1185">Reference proteome</keyword>
<feature type="compositionally biased region" description="Polar residues" evidence="3">
    <location>
        <begin position="888"/>
        <end position="916"/>
    </location>
</feature>
<feature type="region of interest" description="Disordered" evidence="3">
    <location>
        <begin position="298"/>
        <end position="387"/>
    </location>
</feature>
<reference evidence="4" key="1">
    <citation type="submission" date="2021-07" db="EMBL/GenBank/DDBJ databases">
        <authorList>
            <person name="Catto M.A."/>
            <person name="Jacobson A."/>
            <person name="Kennedy G."/>
            <person name="Labadie P."/>
            <person name="Hunt B.G."/>
            <person name="Srinivasan R."/>
        </authorList>
    </citation>
    <scope>NUCLEOTIDE SEQUENCE</scope>
    <source>
        <strain evidence="4">PL_HMW_Pooled</strain>
        <tissue evidence="4">Head</tissue>
    </source>
</reference>
<evidence type="ECO:0000256" key="2">
    <source>
        <dbReference type="SAM" id="Coils"/>
    </source>
</evidence>
<accession>A0AAE1GRH0</accession>
<evidence type="ECO:0000313" key="4">
    <source>
        <dbReference type="EMBL" id="KAK3907607.1"/>
    </source>
</evidence>
<feature type="region of interest" description="Disordered" evidence="3">
    <location>
        <begin position="756"/>
        <end position="779"/>
    </location>
</feature>
<dbReference type="Pfam" id="PF03359">
    <property type="entry name" value="GKAP"/>
    <property type="match status" value="1"/>
</dbReference>
<proteinExistence type="inferred from homology"/>